<reference evidence="2 3" key="1">
    <citation type="submission" date="2015-07" db="EMBL/GenBank/DDBJ databases">
        <title>Draft Genome Sequence of Malassezia furfur CBS1878 and Malassezia pachydermatis CBS1879.</title>
        <authorList>
            <person name="Triana S."/>
            <person name="Ohm R."/>
            <person name="Gonzalez A."/>
            <person name="DeCock H."/>
            <person name="Restrepo S."/>
            <person name="Celis A."/>
        </authorList>
    </citation>
    <scope>NUCLEOTIDE SEQUENCE [LARGE SCALE GENOMIC DNA]</scope>
    <source>
        <strain evidence="2 3">CBS 1879</strain>
    </source>
</reference>
<gene>
    <name evidence="2" type="ORF">Malapachy_1522</name>
</gene>
<dbReference type="VEuPathDB" id="FungiDB:Malapachy_1522"/>
<comment type="caution">
    <text evidence="2">The sequence shown here is derived from an EMBL/GenBank/DDBJ whole genome shotgun (WGS) entry which is preliminary data.</text>
</comment>
<dbReference type="OrthoDB" id="10256743at2759"/>
<name>A0A0M9VNB7_9BASI</name>
<dbReference type="EMBL" id="LGAV01000007">
    <property type="protein sequence ID" value="KOS13152.1"/>
    <property type="molecule type" value="Genomic_DNA"/>
</dbReference>
<evidence type="ECO:0000313" key="3">
    <source>
        <dbReference type="Proteomes" id="UP000037751"/>
    </source>
</evidence>
<organism evidence="2 3">
    <name type="scientific">Malassezia pachydermatis</name>
    <dbReference type="NCBI Taxonomy" id="77020"/>
    <lineage>
        <taxon>Eukaryota</taxon>
        <taxon>Fungi</taxon>
        <taxon>Dikarya</taxon>
        <taxon>Basidiomycota</taxon>
        <taxon>Ustilaginomycotina</taxon>
        <taxon>Malasseziomycetes</taxon>
        <taxon>Malasseziales</taxon>
        <taxon>Malasseziaceae</taxon>
        <taxon>Malassezia</taxon>
    </lineage>
</organism>
<evidence type="ECO:0000256" key="1">
    <source>
        <dbReference type="SAM" id="MobiDB-lite"/>
    </source>
</evidence>
<feature type="compositionally biased region" description="Acidic residues" evidence="1">
    <location>
        <begin position="337"/>
        <end position="356"/>
    </location>
</feature>
<evidence type="ECO:0000313" key="2">
    <source>
        <dbReference type="EMBL" id="KOS13152.1"/>
    </source>
</evidence>
<protein>
    <submittedName>
        <fullName evidence="2">Uncharacterized protein</fullName>
    </submittedName>
</protein>
<dbReference type="STRING" id="77020.A0A0M9VNB7"/>
<dbReference type="GeneID" id="28727901"/>
<dbReference type="RefSeq" id="XP_017990784.1">
    <property type="nucleotide sequence ID" value="XM_018136026.1"/>
</dbReference>
<dbReference type="Proteomes" id="UP000037751">
    <property type="component" value="Unassembled WGS sequence"/>
</dbReference>
<keyword evidence="3" id="KW-1185">Reference proteome</keyword>
<dbReference type="AlphaFoldDB" id="A0A0M9VNB7"/>
<feature type="region of interest" description="Disordered" evidence="1">
    <location>
        <begin position="275"/>
        <end position="356"/>
    </location>
</feature>
<sequence length="356" mass="39192">MSMPAILRNPRISHTQPSSRQTRDGFFRPSASVSPNAKHVGKRRARRSENSRFASNPHTVRPCPKDYTVPANEVRSTFAGPNLETLSMVTGNKGDVVADVLLPGHDVATFEMTSALQGQFTLSLRDAQQYLRLRLGRAYSSEVFSDMFEAMSISQDASAPTKAPLTFVEQLIGTAQREIQAWLRQMVHIQTGNSGVLPRVLLSHADGTGKDAIVELRRSPTCLVWRVDDGYARMAVHCVARTLDCPSFSRTESLSSTENARLTWIMHPNPLLRGTRAQRAWTQRPRHRRSSSASTTASMASSVASSTAYTRPPRPLTAGLLQQGVAGLDTPPSTDLELTDSNDEFNDSDLASEVEW</sequence>
<feature type="compositionally biased region" description="Low complexity" evidence="1">
    <location>
        <begin position="291"/>
        <end position="308"/>
    </location>
</feature>
<proteinExistence type="predicted"/>
<accession>A0A0M9VNB7</accession>
<feature type="region of interest" description="Disordered" evidence="1">
    <location>
        <begin position="1"/>
        <end position="68"/>
    </location>
</feature>